<accession>A0A560HAY7</accession>
<organism evidence="8 9">
    <name type="scientific">Nitrospirillum amazonense</name>
    <dbReference type="NCBI Taxonomy" id="28077"/>
    <lineage>
        <taxon>Bacteria</taxon>
        <taxon>Pseudomonadati</taxon>
        <taxon>Pseudomonadota</taxon>
        <taxon>Alphaproteobacteria</taxon>
        <taxon>Rhodospirillales</taxon>
        <taxon>Azospirillaceae</taxon>
        <taxon>Nitrospirillum</taxon>
    </lineage>
</organism>
<evidence type="ECO:0000313" key="9">
    <source>
        <dbReference type="Proteomes" id="UP000315751"/>
    </source>
</evidence>
<evidence type="ECO:0000256" key="5">
    <source>
        <dbReference type="ARBA" id="ARBA00023136"/>
    </source>
</evidence>
<comment type="caution">
    <text evidence="8">The sequence shown here is derived from an EMBL/GenBank/DDBJ whole genome shotgun (WGS) entry which is preliminary data.</text>
</comment>
<dbReference type="PANTHER" id="PTHR38459">
    <property type="entry name" value="PROPHAGE BACTOPRENOL-LINKED GLUCOSE TRANSLOCASE HOMOLOG"/>
    <property type="match status" value="1"/>
</dbReference>
<comment type="subcellular location">
    <subcellularLocation>
        <location evidence="1">Membrane</location>
        <topology evidence="1">Multi-pass membrane protein</topology>
    </subcellularLocation>
</comment>
<feature type="transmembrane region" description="Helical" evidence="6">
    <location>
        <begin position="44"/>
        <end position="67"/>
    </location>
</feature>
<comment type="similarity">
    <text evidence="2">Belongs to the GtrA family.</text>
</comment>
<feature type="transmembrane region" description="Helical" evidence="6">
    <location>
        <begin position="20"/>
        <end position="38"/>
    </location>
</feature>
<evidence type="ECO:0000256" key="2">
    <source>
        <dbReference type="ARBA" id="ARBA00009399"/>
    </source>
</evidence>
<dbReference type="PANTHER" id="PTHR38459:SF1">
    <property type="entry name" value="PROPHAGE BACTOPRENOL-LINKED GLUCOSE TRANSLOCASE HOMOLOG"/>
    <property type="match status" value="1"/>
</dbReference>
<keyword evidence="5 6" id="KW-0472">Membrane</keyword>
<evidence type="ECO:0000313" key="8">
    <source>
        <dbReference type="EMBL" id="TWB43503.1"/>
    </source>
</evidence>
<evidence type="ECO:0000259" key="7">
    <source>
        <dbReference type="Pfam" id="PF04138"/>
    </source>
</evidence>
<keyword evidence="3 6" id="KW-0812">Transmembrane</keyword>
<name>A0A560HAY7_9PROT</name>
<protein>
    <submittedName>
        <fullName evidence="8">Putative flippase GtrA</fullName>
    </submittedName>
</protein>
<dbReference type="GO" id="GO:0005886">
    <property type="term" value="C:plasma membrane"/>
    <property type="evidence" value="ECO:0007669"/>
    <property type="project" value="TreeGrafter"/>
</dbReference>
<evidence type="ECO:0000256" key="1">
    <source>
        <dbReference type="ARBA" id="ARBA00004141"/>
    </source>
</evidence>
<dbReference type="Proteomes" id="UP000315751">
    <property type="component" value="Unassembled WGS sequence"/>
</dbReference>
<dbReference type="InterPro" id="IPR007267">
    <property type="entry name" value="GtrA_DPMS_TM"/>
</dbReference>
<sequence>MEKRPASPVDRLMASEFARFLLVGGFSAGVNVVSRYLLNRFMPFEIAVLVAYLFGMVTAYLLSRRFVFEASGRKAHEEFIRFCLVNAVAAAQVWLVSEGLARLAFPAAGLTWHAEDIAHIIGVLSPVVTSYFGHRHFSFRK</sequence>
<dbReference type="Pfam" id="PF04138">
    <property type="entry name" value="GtrA_DPMS_TM"/>
    <property type="match status" value="1"/>
</dbReference>
<keyword evidence="9" id="KW-1185">Reference proteome</keyword>
<evidence type="ECO:0000256" key="6">
    <source>
        <dbReference type="SAM" id="Phobius"/>
    </source>
</evidence>
<dbReference type="RefSeq" id="WP_246130289.1">
    <property type="nucleotide sequence ID" value="NZ_VITR01000005.1"/>
</dbReference>
<evidence type="ECO:0000256" key="4">
    <source>
        <dbReference type="ARBA" id="ARBA00022989"/>
    </source>
</evidence>
<gene>
    <name evidence="8" type="ORF">FBZ90_105316</name>
</gene>
<feature type="domain" description="GtrA/DPMS transmembrane" evidence="7">
    <location>
        <begin position="19"/>
        <end position="139"/>
    </location>
</feature>
<dbReference type="GO" id="GO:0000271">
    <property type="term" value="P:polysaccharide biosynthetic process"/>
    <property type="evidence" value="ECO:0007669"/>
    <property type="project" value="InterPro"/>
</dbReference>
<dbReference type="EMBL" id="VITR01000005">
    <property type="protein sequence ID" value="TWB43503.1"/>
    <property type="molecule type" value="Genomic_DNA"/>
</dbReference>
<proteinExistence type="inferred from homology"/>
<evidence type="ECO:0000256" key="3">
    <source>
        <dbReference type="ARBA" id="ARBA00022692"/>
    </source>
</evidence>
<dbReference type="AlphaFoldDB" id="A0A560HAY7"/>
<reference evidence="8 9" key="1">
    <citation type="submission" date="2019-06" db="EMBL/GenBank/DDBJ databases">
        <title>Genomic Encyclopedia of Type Strains, Phase IV (KMG-V): Genome sequencing to study the core and pangenomes of soil and plant-associated prokaryotes.</title>
        <authorList>
            <person name="Whitman W."/>
        </authorList>
    </citation>
    <scope>NUCLEOTIDE SEQUENCE [LARGE SCALE GENOMIC DNA]</scope>
    <source>
        <strain evidence="8 9">BR 11622</strain>
    </source>
</reference>
<dbReference type="InterPro" id="IPR051401">
    <property type="entry name" value="GtrA_CellWall_Glycosyl"/>
</dbReference>
<keyword evidence="4 6" id="KW-1133">Transmembrane helix</keyword>